<keyword evidence="4" id="KW-1185">Reference proteome</keyword>
<dbReference type="PANTHER" id="PTHR33420:SF11">
    <property type="entry name" value="FIMBRIAL-LIKE PROTEIN"/>
    <property type="match status" value="1"/>
</dbReference>
<dbReference type="PANTHER" id="PTHR33420">
    <property type="entry name" value="FIMBRIAL SUBUNIT ELFA-RELATED"/>
    <property type="match status" value="1"/>
</dbReference>
<evidence type="ECO:0000259" key="2">
    <source>
        <dbReference type="Pfam" id="PF00419"/>
    </source>
</evidence>
<feature type="signal peptide" evidence="1">
    <location>
        <begin position="1"/>
        <end position="25"/>
    </location>
</feature>
<sequence length="182" mass="19301">MKITLNKILTIISVTSVLASPMTHAEAKPGQIHFEGAVTATPCGIVPESLNQVVPFGQVSQANLLNGGASQRQDFEIRLVNCTFGPDDNKKVSITFSGNTTSGFANELKTVGGSGDTVVKLYDSNDNLVDFDVPLADVDLVAGNSNQNILHFSAEVAMSKQDGATVKEGEFEATSTFTLDYN</sequence>
<organism evidence="3 4">
    <name type="scientific">Vibrio sagamiensis NBRC 104589</name>
    <dbReference type="NCBI Taxonomy" id="1219064"/>
    <lineage>
        <taxon>Bacteria</taxon>
        <taxon>Pseudomonadati</taxon>
        <taxon>Pseudomonadota</taxon>
        <taxon>Gammaproteobacteria</taxon>
        <taxon>Vibrionales</taxon>
        <taxon>Vibrionaceae</taxon>
        <taxon>Vibrio</taxon>
    </lineage>
</organism>
<dbReference type="Pfam" id="PF00419">
    <property type="entry name" value="Fimbrial"/>
    <property type="match status" value="1"/>
</dbReference>
<dbReference type="InterPro" id="IPR050263">
    <property type="entry name" value="Bact_Fimbrial_Adh_Pro"/>
</dbReference>
<proteinExistence type="predicted"/>
<dbReference type="InterPro" id="IPR008966">
    <property type="entry name" value="Adhesion_dom_sf"/>
</dbReference>
<dbReference type="SUPFAM" id="SSF49401">
    <property type="entry name" value="Bacterial adhesins"/>
    <property type="match status" value="1"/>
</dbReference>
<gene>
    <name evidence="3" type="primary">ybgD</name>
    <name evidence="3" type="ORF">VSA01S_38610</name>
</gene>
<name>A0A511QKC7_9VIBR</name>
<protein>
    <submittedName>
        <fullName evidence="3">Putative fimbrial-like protein YbgD</fullName>
    </submittedName>
</protein>
<dbReference type="GO" id="GO:0009289">
    <property type="term" value="C:pilus"/>
    <property type="evidence" value="ECO:0007669"/>
    <property type="project" value="InterPro"/>
</dbReference>
<dbReference type="Gene3D" id="2.60.40.1090">
    <property type="entry name" value="Fimbrial-type adhesion domain"/>
    <property type="match status" value="1"/>
</dbReference>
<reference evidence="3 4" key="1">
    <citation type="submission" date="2019-07" db="EMBL/GenBank/DDBJ databases">
        <title>Whole genome shotgun sequence of Vibrio sagamiensis NBRC 104589.</title>
        <authorList>
            <person name="Hosoyama A."/>
            <person name="Uohara A."/>
            <person name="Ohji S."/>
            <person name="Ichikawa N."/>
        </authorList>
    </citation>
    <scope>NUCLEOTIDE SEQUENCE [LARGE SCALE GENOMIC DNA]</scope>
    <source>
        <strain evidence="3 4">NBRC 104589</strain>
    </source>
</reference>
<evidence type="ECO:0000313" key="4">
    <source>
        <dbReference type="Proteomes" id="UP000321922"/>
    </source>
</evidence>
<dbReference type="InterPro" id="IPR036937">
    <property type="entry name" value="Adhesion_dom_fimbrial_sf"/>
</dbReference>
<dbReference type="AlphaFoldDB" id="A0A511QKC7"/>
<dbReference type="InterPro" id="IPR000259">
    <property type="entry name" value="Adhesion_dom_fimbrial"/>
</dbReference>
<evidence type="ECO:0000256" key="1">
    <source>
        <dbReference type="SAM" id="SignalP"/>
    </source>
</evidence>
<dbReference type="RefSeq" id="WP_147052815.1">
    <property type="nucleotide sequence ID" value="NZ_BJXJ01000144.1"/>
</dbReference>
<keyword evidence="1" id="KW-0732">Signal</keyword>
<feature type="chain" id="PRO_5021777061" evidence="1">
    <location>
        <begin position="26"/>
        <end position="182"/>
    </location>
</feature>
<dbReference type="GO" id="GO:0043709">
    <property type="term" value="P:cell adhesion involved in single-species biofilm formation"/>
    <property type="evidence" value="ECO:0007669"/>
    <property type="project" value="TreeGrafter"/>
</dbReference>
<dbReference type="EMBL" id="BJXJ01000144">
    <property type="protein sequence ID" value="GEM77749.1"/>
    <property type="molecule type" value="Genomic_DNA"/>
</dbReference>
<dbReference type="Proteomes" id="UP000321922">
    <property type="component" value="Unassembled WGS sequence"/>
</dbReference>
<comment type="caution">
    <text evidence="3">The sequence shown here is derived from an EMBL/GenBank/DDBJ whole genome shotgun (WGS) entry which is preliminary data.</text>
</comment>
<accession>A0A511QKC7</accession>
<dbReference type="OrthoDB" id="6522787at2"/>
<evidence type="ECO:0000313" key="3">
    <source>
        <dbReference type="EMBL" id="GEM77749.1"/>
    </source>
</evidence>
<feature type="domain" description="Fimbrial-type adhesion" evidence="2">
    <location>
        <begin position="32"/>
        <end position="181"/>
    </location>
</feature>